<dbReference type="AlphaFoldDB" id="C7NFU9"/>
<proteinExistence type="predicted"/>
<evidence type="ECO:0000313" key="2">
    <source>
        <dbReference type="EMBL" id="ACV07457.1"/>
    </source>
</evidence>
<feature type="compositionally biased region" description="Low complexity" evidence="1">
    <location>
        <begin position="55"/>
        <end position="104"/>
    </location>
</feature>
<dbReference type="Gene3D" id="3.20.20.370">
    <property type="entry name" value="Glycoside hydrolase/deacetylase"/>
    <property type="match status" value="1"/>
</dbReference>
<protein>
    <recommendedName>
        <fullName evidence="4">Polysaccharide deacetylase</fullName>
    </recommendedName>
</protein>
<evidence type="ECO:0008006" key="4">
    <source>
        <dbReference type="Google" id="ProtNLM"/>
    </source>
</evidence>
<sequence length="450" mass="48324">MVQGAAVAVCLAVGVTACSGDSEGDESSSPASSSNASGENSSEGGSPTSEDEGSGEPSSSDGESAEPSESGDASAEPSESSESSDASGESGESSEPGDASGESGDPSRDEQGQGKDKGKDGAWAKKVPAGEAPPQFVVISWDGAGETPLEQGVSRFRTAGDESDATMTFFLSGPFLATGPEVKEIYDPPNHPKGMQHIKPRTRQMVIDTTRELAAALETGHEVGTHYNGHFCGPKGGGDWSVKQWHQEMDEWYEFVERWEGKTPIEGGTALPKGLARSVEGGRTPCLEGVENAQKAAAEDGWTYDSSSLDIVRWPEKAHGIWNIPMPSVHIKGMEERIVPAMDYNWFAAFNTWAPDMPNDERGRVMQETYDLELEKALKGNRAPLILGNHLAAWDDGTYLDAMERFTREQCVREEVNCVSFKELVDFLDAQDPETLAAWREVPPGGKGRW</sequence>
<dbReference type="HOGENOM" id="CLU_040541_1_1_11"/>
<dbReference type="SUPFAM" id="SSF88713">
    <property type="entry name" value="Glycoside hydrolase/deacetylase"/>
    <property type="match status" value="1"/>
</dbReference>
<reference evidence="2 3" key="1">
    <citation type="journal article" date="2009" name="Stand. Genomic Sci.">
        <title>Complete genome sequence of Kytococcus sedentarius type strain (541).</title>
        <authorList>
            <person name="Sims D."/>
            <person name="Brettin T."/>
            <person name="Detter J.C."/>
            <person name="Han C."/>
            <person name="Lapidus A."/>
            <person name="Copeland A."/>
            <person name="Glavina Del Rio T."/>
            <person name="Nolan M."/>
            <person name="Chen F."/>
            <person name="Lucas S."/>
            <person name="Tice H."/>
            <person name="Cheng J.F."/>
            <person name="Bruce D."/>
            <person name="Goodwin L."/>
            <person name="Pitluck S."/>
            <person name="Ovchinnikova G."/>
            <person name="Pati A."/>
            <person name="Ivanova N."/>
            <person name="Mavrommatis K."/>
            <person name="Chen A."/>
            <person name="Palaniappan K."/>
            <person name="D'haeseleer P."/>
            <person name="Chain P."/>
            <person name="Bristow J."/>
            <person name="Eisen J.A."/>
            <person name="Markowitz V."/>
            <person name="Hugenholtz P."/>
            <person name="Schneider S."/>
            <person name="Goker M."/>
            <person name="Pukall R."/>
            <person name="Kyrpides N.C."/>
            <person name="Klenk H.P."/>
        </authorList>
    </citation>
    <scope>NUCLEOTIDE SEQUENCE [LARGE SCALE GENOMIC DNA]</scope>
    <source>
        <strain evidence="3">ATCC 14392 / DSM 20547 / JCM 11482 / CCUG 33030 / NBRC 15357 / NCTC 11040 / CCM 314 / 541</strain>
    </source>
</reference>
<feature type="compositionally biased region" description="Low complexity" evidence="1">
    <location>
        <begin position="18"/>
        <end position="48"/>
    </location>
</feature>
<keyword evidence="3" id="KW-1185">Reference proteome</keyword>
<accession>C7NFU9</accession>
<dbReference type="PANTHER" id="PTHR45985:SF3">
    <property type="entry name" value="CHITIN DEACETYLASE-LIKE 4"/>
    <property type="match status" value="1"/>
</dbReference>
<dbReference type="Proteomes" id="UP000006666">
    <property type="component" value="Chromosome"/>
</dbReference>
<dbReference type="STRING" id="478801.Ksed_24930"/>
<name>C7NFU9_KYTSD</name>
<dbReference type="InterPro" id="IPR052740">
    <property type="entry name" value="CE4"/>
</dbReference>
<dbReference type="KEGG" id="kse:Ksed_24930"/>
<gene>
    <name evidence="2" type="ordered locus">Ksed_24930</name>
</gene>
<dbReference type="InterPro" id="IPR011330">
    <property type="entry name" value="Glyco_hydro/deAcase_b/a-brl"/>
</dbReference>
<feature type="region of interest" description="Disordered" evidence="1">
    <location>
        <begin position="18"/>
        <end position="130"/>
    </location>
</feature>
<organism evidence="2 3">
    <name type="scientific">Kytococcus sedentarius (strain ATCC 14392 / DSM 20547 / JCM 11482 / CCUG 33030 / NBRC 15357 / NCTC 11040 / CCM 314 / 541)</name>
    <name type="common">Micrococcus sedentarius</name>
    <dbReference type="NCBI Taxonomy" id="478801"/>
    <lineage>
        <taxon>Bacteria</taxon>
        <taxon>Bacillati</taxon>
        <taxon>Actinomycetota</taxon>
        <taxon>Actinomycetes</taxon>
        <taxon>Micrococcales</taxon>
        <taxon>Kytococcaceae</taxon>
        <taxon>Kytococcus</taxon>
    </lineage>
</organism>
<dbReference type="eggNOG" id="COG0726">
    <property type="taxonomic scope" value="Bacteria"/>
</dbReference>
<dbReference type="PANTHER" id="PTHR45985">
    <property type="match status" value="1"/>
</dbReference>
<feature type="compositionally biased region" description="Basic and acidic residues" evidence="1">
    <location>
        <begin position="105"/>
        <end position="123"/>
    </location>
</feature>
<evidence type="ECO:0000313" key="3">
    <source>
        <dbReference type="Proteomes" id="UP000006666"/>
    </source>
</evidence>
<dbReference type="GO" id="GO:0005975">
    <property type="term" value="P:carbohydrate metabolic process"/>
    <property type="evidence" value="ECO:0007669"/>
    <property type="project" value="InterPro"/>
</dbReference>
<dbReference type="EMBL" id="CP001686">
    <property type="protein sequence ID" value="ACV07457.1"/>
    <property type="molecule type" value="Genomic_DNA"/>
</dbReference>
<evidence type="ECO:0000256" key="1">
    <source>
        <dbReference type="SAM" id="MobiDB-lite"/>
    </source>
</evidence>